<dbReference type="InterPro" id="IPR005744">
    <property type="entry name" value="Hy-lIII"/>
</dbReference>
<evidence type="ECO:0000256" key="4">
    <source>
        <dbReference type="ARBA" id="ARBA00022692"/>
    </source>
</evidence>
<dbReference type="GO" id="GO:0140911">
    <property type="term" value="F:pore-forming activity"/>
    <property type="evidence" value="ECO:0007669"/>
    <property type="project" value="InterPro"/>
</dbReference>
<reference evidence="9 10" key="1">
    <citation type="submission" date="2019-07" db="EMBL/GenBank/DDBJ databases">
        <title>Whole genome shotgun sequence of Cerasibacillus quisquiliarum NBRC 102429.</title>
        <authorList>
            <person name="Hosoyama A."/>
            <person name="Uohara A."/>
            <person name="Ohji S."/>
            <person name="Ichikawa N."/>
        </authorList>
    </citation>
    <scope>NUCLEOTIDE SEQUENCE [LARGE SCALE GENOMIC DNA]</scope>
    <source>
        <strain evidence="9 10">NBRC 102429</strain>
    </source>
</reference>
<evidence type="ECO:0000313" key="10">
    <source>
        <dbReference type="Proteomes" id="UP000321491"/>
    </source>
</evidence>
<dbReference type="AlphaFoldDB" id="A0A511UTB5"/>
<keyword evidence="3" id="KW-1003">Cell membrane</keyword>
<feature type="transmembrane region" description="Helical" evidence="8">
    <location>
        <begin position="42"/>
        <end position="66"/>
    </location>
</feature>
<dbReference type="NCBIfam" id="TIGR01065">
    <property type="entry name" value="hlyIII"/>
    <property type="match status" value="1"/>
</dbReference>
<evidence type="ECO:0000256" key="5">
    <source>
        <dbReference type="ARBA" id="ARBA00022989"/>
    </source>
</evidence>
<dbReference type="PANTHER" id="PTHR20855">
    <property type="entry name" value="ADIPOR/PROGESTIN RECEPTOR-RELATED"/>
    <property type="match status" value="1"/>
</dbReference>
<dbReference type="Proteomes" id="UP000321491">
    <property type="component" value="Unassembled WGS sequence"/>
</dbReference>
<feature type="transmembrane region" description="Helical" evidence="8">
    <location>
        <begin position="12"/>
        <end position="30"/>
    </location>
</feature>
<dbReference type="GO" id="GO:0005886">
    <property type="term" value="C:plasma membrane"/>
    <property type="evidence" value="ECO:0007669"/>
    <property type="project" value="UniProtKB-SubCell"/>
</dbReference>
<dbReference type="OrthoDB" id="9813689at2"/>
<evidence type="ECO:0000256" key="2">
    <source>
        <dbReference type="ARBA" id="ARBA00008488"/>
    </source>
</evidence>
<keyword evidence="4 8" id="KW-0812">Transmembrane</keyword>
<keyword evidence="6 8" id="KW-0472">Membrane</keyword>
<organism evidence="9 10">
    <name type="scientific">Cerasibacillus quisquiliarum</name>
    <dbReference type="NCBI Taxonomy" id="227865"/>
    <lineage>
        <taxon>Bacteria</taxon>
        <taxon>Bacillati</taxon>
        <taxon>Bacillota</taxon>
        <taxon>Bacilli</taxon>
        <taxon>Bacillales</taxon>
        <taxon>Bacillaceae</taxon>
        <taxon>Cerasibacillus</taxon>
    </lineage>
</organism>
<evidence type="ECO:0000256" key="3">
    <source>
        <dbReference type="ARBA" id="ARBA00022475"/>
    </source>
</evidence>
<feature type="binding site" evidence="7">
    <location>
        <position position="63"/>
    </location>
    <ligand>
        <name>Zn(2+)</name>
        <dbReference type="ChEBI" id="CHEBI:29105"/>
    </ligand>
</feature>
<dbReference type="Pfam" id="PF03006">
    <property type="entry name" value="HlyIII"/>
    <property type="match status" value="1"/>
</dbReference>
<dbReference type="GO" id="GO:0046872">
    <property type="term" value="F:metal ion binding"/>
    <property type="evidence" value="ECO:0007669"/>
    <property type="project" value="UniProtKB-KW"/>
</dbReference>
<dbReference type="EMBL" id="BJXW01000002">
    <property type="protein sequence ID" value="GEN29850.1"/>
    <property type="molecule type" value="Genomic_DNA"/>
</dbReference>
<evidence type="ECO:0000256" key="1">
    <source>
        <dbReference type="ARBA" id="ARBA00004651"/>
    </source>
</evidence>
<evidence type="ECO:0000256" key="7">
    <source>
        <dbReference type="PIRSR" id="PIRSR604254-1"/>
    </source>
</evidence>
<keyword evidence="7" id="KW-0479">Metal-binding</keyword>
<dbReference type="InterPro" id="IPR004254">
    <property type="entry name" value="AdipoR/HlyIII-related"/>
</dbReference>
<feature type="transmembrane region" description="Helical" evidence="8">
    <location>
        <begin position="160"/>
        <end position="179"/>
    </location>
</feature>
<keyword evidence="5 8" id="KW-1133">Transmembrane helix</keyword>
<feature type="transmembrane region" description="Helical" evidence="8">
    <location>
        <begin position="131"/>
        <end position="148"/>
    </location>
</feature>
<feature type="transmembrane region" description="Helical" evidence="8">
    <location>
        <begin position="78"/>
        <end position="99"/>
    </location>
</feature>
<gene>
    <name evidence="9" type="ORF">CQU01_00880</name>
</gene>
<sequence>MNTYIREPINGLTHLFGAMISVVGLFLLIMKTSAMSSSSVERFAVIVFGVSMILLYSASAIYHMIMANERIIKTFRRIDHAMIFVLIAGTYTPISLIGLSGTKGWILFTIIHSLALLGVLYKLIWFDAPRWLSTAIYIIMGWLIIFYSGSLAPMIGTKGMLLLVLGGVIYTIGGLIYWFKPKWLEFQYMGYHEIFHLFIMGGSFLHFLCIYNYVV</sequence>
<dbReference type="RefSeq" id="WP_146934278.1">
    <property type="nucleotide sequence ID" value="NZ_BJXW01000002.1"/>
</dbReference>
<feature type="binding site" evidence="7">
    <location>
        <position position="192"/>
    </location>
    <ligand>
        <name>Zn(2+)</name>
        <dbReference type="ChEBI" id="CHEBI:29105"/>
    </ligand>
</feature>
<name>A0A511UTB5_9BACI</name>
<feature type="binding site" evidence="7">
    <location>
        <position position="196"/>
    </location>
    <ligand>
        <name>Zn(2+)</name>
        <dbReference type="ChEBI" id="CHEBI:29105"/>
    </ligand>
</feature>
<comment type="similarity">
    <text evidence="2">Belongs to the UPF0073 (Hly-III) family.</text>
</comment>
<keyword evidence="10" id="KW-1185">Reference proteome</keyword>
<comment type="subcellular location">
    <subcellularLocation>
        <location evidence="1">Cell membrane</location>
        <topology evidence="1">Multi-pass membrane protein</topology>
    </subcellularLocation>
</comment>
<keyword evidence="7" id="KW-0862">Zinc</keyword>
<accession>A0A511UTB5</accession>
<evidence type="ECO:0000256" key="8">
    <source>
        <dbReference type="SAM" id="Phobius"/>
    </source>
</evidence>
<feature type="transmembrane region" description="Helical" evidence="8">
    <location>
        <begin position="105"/>
        <end position="124"/>
    </location>
</feature>
<comment type="caution">
    <text evidence="9">The sequence shown here is derived from an EMBL/GenBank/DDBJ whole genome shotgun (WGS) entry which is preliminary data.</text>
</comment>
<protein>
    <submittedName>
        <fullName evidence="9">Hemolysin III</fullName>
    </submittedName>
</protein>
<evidence type="ECO:0000313" key="9">
    <source>
        <dbReference type="EMBL" id="GEN29850.1"/>
    </source>
</evidence>
<dbReference type="PANTHER" id="PTHR20855:SF3">
    <property type="entry name" value="LD03007P"/>
    <property type="match status" value="1"/>
</dbReference>
<evidence type="ECO:0000256" key="6">
    <source>
        <dbReference type="ARBA" id="ARBA00023136"/>
    </source>
</evidence>
<feature type="transmembrane region" description="Helical" evidence="8">
    <location>
        <begin position="191"/>
        <end position="214"/>
    </location>
</feature>
<proteinExistence type="inferred from homology"/>